<accession>A0ABS7CG26</accession>
<dbReference type="SUPFAM" id="SSF53850">
    <property type="entry name" value="Periplasmic binding protein-like II"/>
    <property type="match status" value="1"/>
</dbReference>
<dbReference type="Gene3D" id="3.40.190.10">
    <property type="entry name" value="Periplasmic binding protein-like II"/>
    <property type="match status" value="2"/>
</dbReference>
<evidence type="ECO:0000313" key="1">
    <source>
        <dbReference type="EMBL" id="MBW7459878.1"/>
    </source>
</evidence>
<evidence type="ECO:0000313" key="2">
    <source>
        <dbReference type="Proteomes" id="UP001519887"/>
    </source>
</evidence>
<name>A0ABS7CG26_9BACL</name>
<reference evidence="1 2" key="1">
    <citation type="submission" date="2021-07" db="EMBL/GenBank/DDBJ databases">
        <title>Paenibacillus radiodurans sp. nov., isolated from the southeastern edge of Tengger Desert.</title>
        <authorList>
            <person name="Zhang G."/>
        </authorList>
    </citation>
    <scope>NUCLEOTIDE SEQUENCE [LARGE SCALE GENOMIC DNA]</scope>
    <source>
        <strain evidence="1 2">CCM 7311</strain>
    </source>
</reference>
<dbReference type="Proteomes" id="UP001519887">
    <property type="component" value="Unassembled WGS sequence"/>
</dbReference>
<gene>
    <name evidence="1" type="ORF">K0U00_38045</name>
</gene>
<sequence>PKASFATYNYPSDPGATFVLTNKASEEAQIAAIKLVDYMMTPEGNLRANFGEEGVDWRKPAESEKAINDAVAPYFTTIPLKKDEKPHNTNWGAMAQYYNPKEYRDSWVAADDIYSSEGYERRLQQATELYDGKQPENLFPHWAIWIDPATADEVAMMKTNIKDYIDQNALQFVTGAKDLDKDWDAYVKGLDNLNLKRYLELMQTAYEGTK</sequence>
<keyword evidence="2" id="KW-1185">Reference proteome</keyword>
<protein>
    <submittedName>
        <fullName evidence="1">ABC transporter substrate-binding protein</fullName>
    </submittedName>
</protein>
<proteinExistence type="predicted"/>
<organism evidence="1 2">
    <name type="scientific">Paenibacillus sepulcri</name>
    <dbReference type="NCBI Taxonomy" id="359917"/>
    <lineage>
        <taxon>Bacteria</taxon>
        <taxon>Bacillati</taxon>
        <taxon>Bacillota</taxon>
        <taxon>Bacilli</taxon>
        <taxon>Bacillales</taxon>
        <taxon>Paenibacillaceae</taxon>
        <taxon>Paenibacillus</taxon>
    </lineage>
</organism>
<comment type="caution">
    <text evidence="1">The sequence shown here is derived from an EMBL/GenBank/DDBJ whole genome shotgun (WGS) entry which is preliminary data.</text>
</comment>
<feature type="non-terminal residue" evidence="1">
    <location>
        <position position="1"/>
    </location>
</feature>
<dbReference type="EMBL" id="JAHZIK010001887">
    <property type="protein sequence ID" value="MBW7459878.1"/>
    <property type="molecule type" value="Genomic_DNA"/>
</dbReference>